<evidence type="ECO:0000313" key="2">
    <source>
        <dbReference type="Proteomes" id="UP000324222"/>
    </source>
</evidence>
<keyword evidence="2" id="KW-1185">Reference proteome</keyword>
<dbReference type="EMBL" id="VSRR010062896">
    <property type="protein sequence ID" value="MPC83591.1"/>
    <property type="molecule type" value="Genomic_DNA"/>
</dbReference>
<dbReference type="Proteomes" id="UP000324222">
    <property type="component" value="Unassembled WGS sequence"/>
</dbReference>
<gene>
    <name evidence="1" type="ORF">E2C01_078303</name>
</gene>
<name>A0A5B7IDY6_PORTR</name>
<comment type="caution">
    <text evidence="1">The sequence shown here is derived from an EMBL/GenBank/DDBJ whole genome shotgun (WGS) entry which is preliminary data.</text>
</comment>
<reference evidence="1 2" key="1">
    <citation type="submission" date="2019-05" db="EMBL/GenBank/DDBJ databases">
        <title>Another draft genome of Portunus trituberculatus and its Hox gene families provides insights of decapod evolution.</title>
        <authorList>
            <person name="Jeong J.-H."/>
            <person name="Song I."/>
            <person name="Kim S."/>
            <person name="Choi T."/>
            <person name="Kim D."/>
            <person name="Ryu S."/>
            <person name="Kim W."/>
        </authorList>
    </citation>
    <scope>NUCLEOTIDE SEQUENCE [LARGE SCALE GENOMIC DNA]</scope>
    <source>
        <tissue evidence="1">Muscle</tissue>
    </source>
</reference>
<evidence type="ECO:0000313" key="1">
    <source>
        <dbReference type="EMBL" id="MPC83591.1"/>
    </source>
</evidence>
<sequence length="81" mass="9255">MRTKGWRRRRERVLQGIGTWLFIIHLTNTCTQSTLYFSPTDRCFLRRASPTCPPLFAYPSLLGDLGLSSGRDGMALNEVYS</sequence>
<protein>
    <submittedName>
        <fullName evidence="1">Uncharacterized protein</fullName>
    </submittedName>
</protein>
<dbReference type="AlphaFoldDB" id="A0A5B7IDY6"/>
<organism evidence="1 2">
    <name type="scientific">Portunus trituberculatus</name>
    <name type="common">Swimming crab</name>
    <name type="synonym">Neptunus trituberculatus</name>
    <dbReference type="NCBI Taxonomy" id="210409"/>
    <lineage>
        <taxon>Eukaryota</taxon>
        <taxon>Metazoa</taxon>
        <taxon>Ecdysozoa</taxon>
        <taxon>Arthropoda</taxon>
        <taxon>Crustacea</taxon>
        <taxon>Multicrustacea</taxon>
        <taxon>Malacostraca</taxon>
        <taxon>Eumalacostraca</taxon>
        <taxon>Eucarida</taxon>
        <taxon>Decapoda</taxon>
        <taxon>Pleocyemata</taxon>
        <taxon>Brachyura</taxon>
        <taxon>Eubrachyura</taxon>
        <taxon>Portunoidea</taxon>
        <taxon>Portunidae</taxon>
        <taxon>Portuninae</taxon>
        <taxon>Portunus</taxon>
    </lineage>
</organism>
<proteinExistence type="predicted"/>
<accession>A0A5B7IDY6</accession>